<evidence type="ECO:0008006" key="4">
    <source>
        <dbReference type="Google" id="ProtNLM"/>
    </source>
</evidence>
<sequence length="75" mass="8275">MYTTIIEVEADDADAIVSSLKPDLDDAIRFKADLRSEDGKIVLEFEARDAAAMRAAVNSYLKLVGMLVDSEPEKK</sequence>
<evidence type="ECO:0000256" key="1">
    <source>
        <dbReference type="ARBA" id="ARBA00007073"/>
    </source>
</evidence>
<protein>
    <recommendedName>
        <fullName evidence="4">Transcription factor Pcc1</fullName>
    </recommendedName>
</protein>
<dbReference type="AlphaFoldDB" id="A0A832ULG1"/>
<comment type="caution">
    <text evidence="2">The sequence shown here is derived from an EMBL/GenBank/DDBJ whole genome shotgun (WGS) entry which is preliminary data.</text>
</comment>
<gene>
    <name evidence="2" type="ORF">H1011_00755</name>
</gene>
<proteinExistence type="inferred from homology"/>
<dbReference type="NCBIfam" id="NF011470">
    <property type="entry name" value="PRK14887.1"/>
    <property type="match status" value="1"/>
</dbReference>
<name>A0A832ULG1_9ARCH</name>
<dbReference type="EMBL" id="DVAD01000004">
    <property type="protein sequence ID" value="HIJ99338.1"/>
    <property type="molecule type" value="Genomic_DNA"/>
</dbReference>
<dbReference type="Pfam" id="PF09341">
    <property type="entry name" value="Pcc1"/>
    <property type="match status" value="1"/>
</dbReference>
<comment type="similarity">
    <text evidence="1">Belongs to the CTAG/PCC1 family.</text>
</comment>
<organism evidence="2 3">
    <name type="scientific">Candidatus Undinarchaeum marinum</name>
    <dbReference type="NCBI Taxonomy" id="2756141"/>
    <lineage>
        <taxon>Archaea</taxon>
        <taxon>Candidatus Undinarchaeota</taxon>
        <taxon>Candidatus Undinarchaeia</taxon>
        <taxon>Candidatus Undinarchaeales</taxon>
        <taxon>Candidatus Undinarchaeaceae</taxon>
        <taxon>Candidatus Undinarchaeum</taxon>
    </lineage>
</organism>
<dbReference type="Proteomes" id="UP000604391">
    <property type="component" value="Unassembled WGS sequence"/>
</dbReference>
<evidence type="ECO:0000313" key="3">
    <source>
        <dbReference type="Proteomes" id="UP000604391"/>
    </source>
</evidence>
<evidence type="ECO:0000313" key="2">
    <source>
        <dbReference type="EMBL" id="HIJ99338.1"/>
    </source>
</evidence>
<reference evidence="2 3" key="1">
    <citation type="journal article" name="Nat. Commun.">
        <title>Undinarchaeota illuminate DPANN phylogeny and the impact of gene transfer on archaeal evolution.</title>
        <authorList>
            <person name="Dombrowski N."/>
            <person name="Williams T.A."/>
            <person name="Sun J."/>
            <person name="Woodcroft B.J."/>
            <person name="Lee J.H."/>
            <person name="Minh B.Q."/>
            <person name="Rinke C."/>
            <person name="Spang A."/>
        </authorList>
    </citation>
    <scope>NUCLEOTIDE SEQUENCE [LARGE SCALE GENOMIC DNA]</scope>
    <source>
        <strain evidence="2">MAG_bin17</strain>
    </source>
</reference>
<dbReference type="Gene3D" id="3.30.310.50">
    <property type="entry name" value="Alpha-D-phosphohexomutase, C-terminal domain"/>
    <property type="match status" value="1"/>
</dbReference>
<accession>A0A832ULG1</accession>
<dbReference type="InterPro" id="IPR015419">
    <property type="entry name" value="CTAG/Pcc1"/>
</dbReference>
<keyword evidence="3" id="KW-1185">Reference proteome</keyword>